<dbReference type="SUPFAM" id="SSF53474">
    <property type="entry name" value="alpha/beta-Hydrolases"/>
    <property type="match status" value="1"/>
</dbReference>
<dbReference type="InterPro" id="IPR029058">
    <property type="entry name" value="AB_hydrolase_fold"/>
</dbReference>
<dbReference type="Proteomes" id="UP000313849">
    <property type="component" value="Unassembled WGS sequence"/>
</dbReference>
<dbReference type="GO" id="GO:0016787">
    <property type="term" value="F:hydrolase activity"/>
    <property type="evidence" value="ECO:0007669"/>
    <property type="project" value="UniProtKB-KW"/>
</dbReference>
<dbReference type="EMBL" id="VENP01000009">
    <property type="protein sequence ID" value="TNU76252.1"/>
    <property type="molecule type" value="Genomic_DNA"/>
</dbReference>
<name>A0A5C5BE27_9MICO</name>
<comment type="caution">
    <text evidence="1">The sequence shown here is derived from an EMBL/GenBank/DDBJ whole genome shotgun (WGS) entry which is preliminary data.</text>
</comment>
<evidence type="ECO:0000313" key="2">
    <source>
        <dbReference type="Proteomes" id="UP000313849"/>
    </source>
</evidence>
<proteinExistence type="predicted"/>
<dbReference type="OrthoDB" id="9770427at2"/>
<accession>A0A5C5BE27</accession>
<gene>
    <name evidence="1" type="ORF">FH969_03965</name>
</gene>
<dbReference type="Gene3D" id="3.40.50.1820">
    <property type="entry name" value="alpha/beta hydrolase"/>
    <property type="match status" value="1"/>
</dbReference>
<sequence length="254" mass="26979">MRRPRLPRIPGAGDLGSVVHKGAAWAADYAWIGLAQTAALRPGDRASTLITGRAAPVLLLPGIYETWEVMAPLARALHDAGHPVHTVPGLGYNGATLPQSVTTVEARLRALDLRDAVLVAHSKGGLIGKSVLTAAWSTGRVAGLVAVNTPFGGSRLARWFPARAVRALSPLDTDIVALGRTVDTHDRIHSIYARFDPHVPDGSVLVGATNVELPIDGHFRVLASRTLHRAVVEAVATVSASAQRERERGEPRET</sequence>
<keyword evidence="1" id="KW-0378">Hydrolase</keyword>
<dbReference type="RefSeq" id="WP_139986222.1">
    <property type="nucleotide sequence ID" value="NZ_VENP01000009.1"/>
</dbReference>
<evidence type="ECO:0000313" key="1">
    <source>
        <dbReference type="EMBL" id="TNU76252.1"/>
    </source>
</evidence>
<dbReference type="AlphaFoldDB" id="A0A5C5BE27"/>
<protein>
    <submittedName>
        <fullName evidence="1">Alpha/beta hydrolase</fullName>
    </submittedName>
</protein>
<organism evidence="1 2">
    <name type="scientific">Miniimonas arenae</name>
    <dbReference type="NCBI Taxonomy" id="676201"/>
    <lineage>
        <taxon>Bacteria</taxon>
        <taxon>Bacillati</taxon>
        <taxon>Actinomycetota</taxon>
        <taxon>Actinomycetes</taxon>
        <taxon>Micrococcales</taxon>
        <taxon>Beutenbergiaceae</taxon>
        <taxon>Miniimonas</taxon>
    </lineage>
</organism>
<reference evidence="1 2" key="1">
    <citation type="submission" date="2019-06" db="EMBL/GenBank/DDBJ databases">
        <title>Draft genome sequence of Miniimonas arenae KCTC 19750T isolated from sea sand.</title>
        <authorList>
            <person name="Park S.-J."/>
        </authorList>
    </citation>
    <scope>NUCLEOTIDE SEQUENCE [LARGE SCALE GENOMIC DNA]</scope>
    <source>
        <strain evidence="1 2">KCTC 19750</strain>
    </source>
</reference>
<keyword evidence="2" id="KW-1185">Reference proteome</keyword>